<proteinExistence type="predicted"/>
<dbReference type="RefSeq" id="WP_069478304.1">
    <property type="nucleotide sequence ID" value="NZ_CP017111.1"/>
</dbReference>
<sequence length="543" mass="64049">MQNLLLTLFTQYSVVSNNANLVDKIKIIKEKFSLNEENIQLFFIGILYDFIKTQPQYYFNRDVENEVFENLDNLFLQDSKKFSTVFFEQQNNLFSAINLYHHILETYNELDDVAFDESIKIKIYYLPIITQLMEFCLNHLYRFILYRFILYIENDFVADKNYKEQNKLGALKSSLNKLNYKFLTRINIDLRNAISHGQVEINGSEIIYSFKEHGTREEVFKTIKSYELEDIKNNLLDIASGCILGIIKFLMVTNVINERYLSSIDEKMTQEYVKLFLHNENIRVKTFSKGIIGTTQLNIHIDIKNINDKNQIIHLLVLIGKILYIVFPEYERYFINYRHPYSIGGMISFENSQLYKMSKEESVTSLDDYLSKESFILIPDIQDTNIDNRSYKFQIFPKIYGIGWEVIQIKDISLDGIKRFDAKILVEDSLITKEAVEKLLFQAVSKIRVLENKNNPITKIKYGSVEADVVCISVFFKSNERKRFALLKSNTSFICTVNYYKSKSVPKIQLGFEDNFQFEQLKKFDIYWNINFVNKTVSLQRQN</sequence>
<dbReference type="EMBL" id="CP017111">
    <property type="protein sequence ID" value="AOO65647.1"/>
    <property type="molecule type" value="Genomic_DNA"/>
</dbReference>
<dbReference type="Proteomes" id="UP000094609">
    <property type="component" value="Chromosome"/>
</dbReference>
<dbReference type="AlphaFoldDB" id="A0A1D7TKY0"/>
<protein>
    <submittedName>
        <fullName evidence="1">Uncharacterized protein</fullName>
    </submittedName>
</protein>
<dbReference type="KEGG" id="shal:SHALO_1876"/>
<accession>A0A1D7TKY0</accession>
<evidence type="ECO:0000313" key="1">
    <source>
        <dbReference type="EMBL" id="AOO65647.1"/>
    </source>
</evidence>
<reference evidence="2" key="1">
    <citation type="submission" date="2016-08" db="EMBL/GenBank/DDBJ databases">
        <title>Complete genome sequence of the organohalide-respiring Epsilonproteobacterium Sulfurospirillum halorespirans.</title>
        <authorList>
            <person name="Goris T."/>
            <person name="Zimmermann J."/>
            <person name="Schenz B."/>
            <person name="Lemos M."/>
            <person name="Hackermueller J."/>
            <person name="Diekert G."/>
        </authorList>
    </citation>
    <scope>NUCLEOTIDE SEQUENCE [LARGE SCALE GENOMIC DNA]</scope>
    <source>
        <strain>DSM 13726</strain>
        <strain evidence="2">PCE-M2</strain>
    </source>
</reference>
<organism evidence="1 2">
    <name type="scientific">Sulfurospirillum halorespirans DSM 13726</name>
    <dbReference type="NCBI Taxonomy" id="1193502"/>
    <lineage>
        <taxon>Bacteria</taxon>
        <taxon>Pseudomonadati</taxon>
        <taxon>Campylobacterota</taxon>
        <taxon>Epsilonproteobacteria</taxon>
        <taxon>Campylobacterales</taxon>
        <taxon>Sulfurospirillaceae</taxon>
        <taxon>Sulfurospirillum</taxon>
    </lineage>
</organism>
<evidence type="ECO:0000313" key="2">
    <source>
        <dbReference type="Proteomes" id="UP000094609"/>
    </source>
</evidence>
<keyword evidence="2" id="KW-1185">Reference proteome</keyword>
<gene>
    <name evidence="1" type="ORF">SHALO_1876</name>
</gene>
<dbReference type="STRING" id="1193502.SHALO_1876"/>
<name>A0A1D7TKY0_9BACT</name>